<dbReference type="Gene3D" id="3.40.50.1700">
    <property type="entry name" value="Glycoside hydrolase family 3 C-terminal domain"/>
    <property type="match status" value="1"/>
</dbReference>
<comment type="caution">
    <text evidence="6">The sequence shown here is derived from an EMBL/GenBank/DDBJ whole genome shotgun (WGS) entry which is preliminary data.</text>
</comment>
<keyword evidence="3" id="KW-0119">Carbohydrate metabolism</keyword>
<evidence type="ECO:0000313" key="6">
    <source>
        <dbReference type="EMBL" id="POH65894.1"/>
    </source>
</evidence>
<evidence type="ECO:0000259" key="5">
    <source>
        <dbReference type="SMART" id="SM01217"/>
    </source>
</evidence>
<evidence type="ECO:0000256" key="1">
    <source>
        <dbReference type="ARBA" id="ARBA00005336"/>
    </source>
</evidence>
<evidence type="ECO:0000313" key="7">
    <source>
        <dbReference type="Proteomes" id="UP000237340"/>
    </source>
</evidence>
<dbReference type="SUPFAM" id="SSF51445">
    <property type="entry name" value="(Trans)glycosidases"/>
    <property type="match status" value="1"/>
</dbReference>
<dbReference type="Proteomes" id="UP000237340">
    <property type="component" value="Unassembled WGS sequence"/>
</dbReference>
<dbReference type="PANTHER" id="PTHR42715">
    <property type="entry name" value="BETA-GLUCOSIDASE"/>
    <property type="match status" value="1"/>
</dbReference>
<name>A0A2S3ZFT2_9MICO</name>
<reference evidence="6 7" key="1">
    <citation type="submission" date="2018-01" db="EMBL/GenBank/DDBJ databases">
        <title>Cryobacterium sp. nov., from glaciers in China.</title>
        <authorList>
            <person name="Liu Q."/>
            <person name="Xin Y.-H."/>
        </authorList>
    </citation>
    <scope>NUCLEOTIDE SEQUENCE [LARGE SCALE GENOMIC DNA]</scope>
    <source>
        <strain evidence="6 7">TMN-42</strain>
    </source>
</reference>
<keyword evidence="4" id="KW-0326">Glycosidase</keyword>
<dbReference type="InterPro" id="IPR013783">
    <property type="entry name" value="Ig-like_fold"/>
</dbReference>
<keyword evidence="2 4" id="KW-0378">Hydrolase</keyword>
<dbReference type="PANTHER" id="PTHR42715:SF10">
    <property type="entry name" value="BETA-GLUCOSIDASE"/>
    <property type="match status" value="1"/>
</dbReference>
<evidence type="ECO:0000256" key="4">
    <source>
        <dbReference type="RuleBase" id="RU361161"/>
    </source>
</evidence>
<dbReference type="EMBL" id="PPXD01000013">
    <property type="protein sequence ID" value="POH65894.1"/>
    <property type="molecule type" value="Genomic_DNA"/>
</dbReference>
<dbReference type="Gene3D" id="3.20.20.300">
    <property type="entry name" value="Glycoside hydrolase, family 3, N-terminal domain"/>
    <property type="match status" value="1"/>
</dbReference>
<dbReference type="InterPro" id="IPR036881">
    <property type="entry name" value="Glyco_hydro_3_C_sf"/>
</dbReference>
<protein>
    <submittedName>
        <fullName evidence="6">Glycosyl hydrolase</fullName>
    </submittedName>
</protein>
<keyword evidence="7" id="KW-1185">Reference proteome</keyword>
<dbReference type="Pfam" id="PF00933">
    <property type="entry name" value="Glyco_hydro_3"/>
    <property type="match status" value="1"/>
</dbReference>
<dbReference type="SUPFAM" id="SSF52279">
    <property type="entry name" value="Beta-D-glucan exohydrolase, C-terminal domain"/>
    <property type="match status" value="1"/>
</dbReference>
<dbReference type="PROSITE" id="PS00775">
    <property type="entry name" value="GLYCOSYL_HYDROL_F3"/>
    <property type="match status" value="1"/>
</dbReference>
<dbReference type="AlphaFoldDB" id="A0A2S3ZFT2"/>
<proteinExistence type="inferred from homology"/>
<dbReference type="InterPro" id="IPR019800">
    <property type="entry name" value="Glyco_hydro_3_AS"/>
</dbReference>
<dbReference type="Pfam" id="PF14310">
    <property type="entry name" value="Fn3-like"/>
    <property type="match status" value="1"/>
</dbReference>
<dbReference type="PRINTS" id="PR00133">
    <property type="entry name" value="GLHYDRLASE3"/>
</dbReference>
<dbReference type="InterPro" id="IPR002772">
    <property type="entry name" value="Glyco_hydro_3_C"/>
</dbReference>
<dbReference type="GO" id="GO:0005975">
    <property type="term" value="P:carbohydrate metabolic process"/>
    <property type="evidence" value="ECO:0007669"/>
    <property type="project" value="InterPro"/>
</dbReference>
<feature type="domain" description="Fibronectin type III-like" evidence="5">
    <location>
        <begin position="664"/>
        <end position="733"/>
    </location>
</feature>
<dbReference type="GO" id="GO:0004553">
    <property type="term" value="F:hydrolase activity, hydrolyzing O-glycosyl compounds"/>
    <property type="evidence" value="ECO:0007669"/>
    <property type="project" value="InterPro"/>
</dbReference>
<dbReference type="InterPro" id="IPR050288">
    <property type="entry name" value="Cellulose_deg_GH3"/>
</dbReference>
<dbReference type="InterPro" id="IPR001764">
    <property type="entry name" value="Glyco_hydro_3_N"/>
</dbReference>
<dbReference type="InterPro" id="IPR026891">
    <property type="entry name" value="Fn3-like"/>
</dbReference>
<dbReference type="InterPro" id="IPR036962">
    <property type="entry name" value="Glyco_hydro_3_N_sf"/>
</dbReference>
<dbReference type="InterPro" id="IPR017853">
    <property type="entry name" value="GH"/>
</dbReference>
<dbReference type="Gene3D" id="2.60.40.10">
    <property type="entry name" value="Immunoglobulins"/>
    <property type="match status" value="1"/>
</dbReference>
<gene>
    <name evidence="6" type="ORF">C3B61_10000</name>
</gene>
<evidence type="ECO:0000256" key="2">
    <source>
        <dbReference type="ARBA" id="ARBA00022801"/>
    </source>
</evidence>
<sequence length="768" mass="81161">MTTHPWHDTTLSAADRANALLTELTWREKIQQLVSVWPGAEGASGDVAPMQSSQNQAASFDAAIVDGIGQITRPFGTTPIDPTDGVARLAELQRAVMNANRFRIPAVAHEECLTGFTAWQATVYPTPLAWASTFDPDLIHELGARIGTDLASVGVHQGLAPVLDVVRDHRWGRVEETLGEDPHLVGELATAYVRGIQSAGVIATLKHFVGYSASRGARNHAPVSMGPRELADVMLLPFERAVIEGGVRSVMNAYTDIDGIPAGADRDLLTGVLRDQWGFTGTVVSDYWAVPFLASMHKIAADNTHAGRLALEAGIDIELPHALGFDERLANDSEGRRLVDQATLRVLTQKAELGLLDADWQPQNTGDRIDLDSANNHNVARQIAEKSIVLLRNDDHLVPMTNAPHRIAVIGPGADDARCLFGCYSFPNHVLPNHPDLPIGIDAPTVLDALRKEFPNSEITYVRGADHLDCSTDDVETAAQAAVAADLTILVIGDRSGMFGHGTSGEGCDVVDLRLPGGQEVLAEAVLARASQAVLVVLSGRPYAIERFAEAATATIQTFFPGQEGAAAIAGVLSGRVAPTGRLPVQVPGDNAPQPSTYLAAPLALNSDGVSNINPSPAYFFGHGLSTTIFDTSQATANTTTISTDGTVEVTVQVTNVGLRAGTAVPQLYLSDPVASVARPVRRLIGAARTALAPGESVEIVYTVSADLASFTGRDGTRQVEPGTIILTVADSAGDPGTAVEIDLTGPTRSVDHTRALSTTHAIHALVP</sequence>
<evidence type="ECO:0000256" key="3">
    <source>
        <dbReference type="ARBA" id="ARBA00023277"/>
    </source>
</evidence>
<comment type="similarity">
    <text evidence="1 4">Belongs to the glycosyl hydrolase 3 family.</text>
</comment>
<organism evidence="6 7">
    <name type="scientific">Cryobacterium zongtaii</name>
    <dbReference type="NCBI Taxonomy" id="1259217"/>
    <lineage>
        <taxon>Bacteria</taxon>
        <taxon>Bacillati</taxon>
        <taxon>Actinomycetota</taxon>
        <taxon>Actinomycetes</taxon>
        <taxon>Micrococcales</taxon>
        <taxon>Microbacteriaceae</taxon>
        <taxon>Cryobacterium</taxon>
    </lineage>
</organism>
<dbReference type="Pfam" id="PF01915">
    <property type="entry name" value="Glyco_hydro_3_C"/>
    <property type="match status" value="1"/>
</dbReference>
<accession>A0A2S3ZFT2</accession>
<dbReference type="SMART" id="SM01217">
    <property type="entry name" value="Fn3_like"/>
    <property type="match status" value="1"/>
</dbReference>